<dbReference type="Proteomes" id="UP000708208">
    <property type="component" value="Unassembled WGS sequence"/>
</dbReference>
<protein>
    <submittedName>
        <fullName evidence="4">Uncharacterized protein</fullName>
    </submittedName>
</protein>
<feature type="repeat" description="ANK" evidence="3">
    <location>
        <begin position="113"/>
        <end position="145"/>
    </location>
</feature>
<dbReference type="PROSITE" id="PS50297">
    <property type="entry name" value="ANK_REP_REGION"/>
    <property type="match status" value="4"/>
</dbReference>
<keyword evidence="5" id="KW-1185">Reference proteome</keyword>
<feature type="repeat" description="ANK" evidence="3">
    <location>
        <begin position="528"/>
        <end position="563"/>
    </location>
</feature>
<sequence length="618" mass="68951">MEHQIFDAASHGKLNLIKNALEHRPKAERLHLLSTKTAGATPLIAACRNGHYDVAEYLIKHCGADVELAGSVVFDGETIEGVPPLWCAAAAGHLPIVNLLTRHGAKVNSTTKTNSTPLRAACFDGHLEIVKYLVENGADIEVANRHGHTCLMIACYKNHFYIARYLIEKRADINRKSVKANTALHDCAESGALAIMKLLLSKGAKFDVDSYGMTPLMAAAVAGHANIVDYIITLTGRVTEKDKIDALELLGATYVDNKKDMTGAHRFWKRAMDLRYHNGELIYPKPLRSSAVYEGRREVDTYGDLDELISDPDEMRMQSLMIRERVLGPAHPDTSYYIRYRGAVYADAGQFDRCISLWMYALNMQQRMLEPLSPLTQGSFLSFAELFWFMMGDKKNSFYPLPVLKFHDVYVIFCKAVKEVETSQTLMDRMGEKHRDITSFHRLLVITLQILTVLLHVQKSPEEDYKFRKTAYDLVKAQPTGNCGWSLLHIASSHNSSVGRFAMKIFPSAKTVDFLIEVGADVNSRDEDGNTSLHTAGESKSSCSPDLVLSLLKNGAHFDETNNNNRTFADISSVPLSSIVDPMLYLTLKCLSARVVSQSSVPYKGIVPVTLETFIERH</sequence>
<dbReference type="PANTHER" id="PTHR24173">
    <property type="entry name" value="ANKYRIN REPEAT CONTAINING"/>
    <property type="match status" value="1"/>
</dbReference>
<feature type="repeat" description="ANK" evidence="3">
    <location>
        <begin position="80"/>
        <end position="112"/>
    </location>
</feature>
<dbReference type="GO" id="GO:0006511">
    <property type="term" value="P:ubiquitin-dependent protein catabolic process"/>
    <property type="evidence" value="ECO:0007669"/>
    <property type="project" value="TreeGrafter"/>
</dbReference>
<organism evidence="4 5">
    <name type="scientific">Allacma fusca</name>
    <dbReference type="NCBI Taxonomy" id="39272"/>
    <lineage>
        <taxon>Eukaryota</taxon>
        <taxon>Metazoa</taxon>
        <taxon>Ecdysozoa</taxon>
        <taxon>Arthropoda</taxon>
        <taxon>Hexapoda</taxon>
        <taxon>Collembola</taxon>
        <taxon>Symphypleona</taxon>
        <taxon>Sminthuridae</taxon>
        <taxon>Allacma</taxon>
    </lineage>
</organism>
<feature type="repeat" description="ANK" evidence="3">
    <location>
        <begin position="146"/>
        <end position="178"/>
    </location>
</feature>
<dbReference type="Pfam" id="PF00023">
    <property type="entry name" value="Ank"/>
    <property type="match status" value="1"/>
</dbReference>
<keyword evidence="2 3" id="KW-0040">ANK repeat</keyword>
<proteinExistence type="predicted"/>
<feature type="repeat" description="ANK" evidence="3">
    <location>
        <begin position="179"/>
        <end position="211"/>
    </location>
</feature>
<dbReference type="PANTHER" id="PTHR24173:SF85">
    <property type="entry name" value="PROTEIN FEM-1 HOMOLOG CG6966"/>
    <property type="match status" value="1"/>
</dbReference>
<evidence type="ECO:0000256" key="1">
    <source>
        <dbReference type="ARBA" id="ARBA00022737"/>
    </source>
</evidence>
<dbReference type="Pfam" id="PF12796">
    <property type="entry name" value="Ank_2"/>
    <property type="match status" value="3"/>
</dbReference>
<feature type="repeat" description="ANK" evidence="3">
    <location>
        <begin position="483"/>
        <end position="527"/>
    </location>
</feature>
<evidence type="ECO:0000256" key="3">
    <source>
        <dbReference type="PROSITE-ProRule" id="PRU00023"/>
    </source>
</evidence>
<evidence type="ECO:0000313" key="5">
    <source>
        <dbReference type="Proteomes" id="UP000708208"/>
    </source>
</evidence>
<accession>A0A8J2LIF0</accession>
<dbReference type="AlphaFoldDB" id="A0A8J2LIF0"/>
<feature type="repeat" description="ANK" evidence="3">
    <location>
        <begin position="211"/>
        <end position="243"/>
    </location>
</feature>
<comment type="caution">
    <text evidence="4">The sequence shown here is derived from an EMBL/GenBank/DDBJ whole genome shotgun (WGS) entry which is preliminary data.</text>
</comment>
<dbReference type="PROSITE" id="PS50088">
    <property type="entry name" value="ANK_REPEAT"/>
    <property type="match status" value="7"/>
</dbReference>
<keyword evidence="1" id="KW-0677">Repeat</keyword>
<name>A0A8J2LIF0_9HEXA</name>
<evidence type="ECO:0000256" key="2">
    <source>
        <dbReference type="ARBA" id="ARBA00023043"/>
    </source>
</evidence>
<dbReference type="GO" id="GO:0000151">
    <property type="term" value="C:ubiquitin ligase complex"/>
    <property type="evidence" value="ECO:0007669"/>
    <property type="project" value="TreeGrafter"/>
</dbReference>
<reference evidence="4" key="1">
    <citation type="submission" date="2021-06" db="EMBL/GenBank/DDBJ databases">
        <authorList>
            <person name="Hodson N. C."/>
            <person name="Mongue J. A."/>
            <person name="Jaron S. K."/>
        </authorList>
    </citation>
    <scope>NUCLEOTIDE SEQUENCE</scope>
</reference>
<dbReference type="OrthoDB" id="4429489at2759"/>
<dbReference type="EMBL" id="CAJVCH010570027">
    <property type="protein sequence ID" value="CAG7833799.1"/>
    <property type="molecule type" value="Genomic_DNA"/>
</dbReference>
<dbReference type="SMART" id="SM00248">
    <property type="entry name" value="ANK"/>
    <property type="match status" value="8"/>
</dbReference>
<dbReference type="InterPro" id="IPR002110">
    <property type="entry name" value="Ankyrin_rpt"/>
</dbReference>
<evidence type="ECO:0000313" key="4">
    <source>
        <dbReference type="EMBL" id="CAG7833799.1"/>
    </source>
</evidence>
<gene>
    <name evidence="4" type="ORF">AFUS01_LOCUS43379</name>
</gene>